<feature type="domain" description="TfoX C-terminal" evidence="1">
    <location>
        <begin position="23"/>
        <end position="96"/>
    </location>
</feature>
<organism evidence="2 3">
    <name type="scientific">Methylomonas paludis</name>
    <dbReference type="NCBI Taxonomy" id="1173101"/>
    <lineage>
        <taxon>Bacteria</taxon>
        <taxon>Pseudomonadati</taxon>
        <taxon>Pseudomonadota</taxon>
        <taxon>Gammaproteobacteria</taxon>
        <taxon>Methylococcales</taxon>
        <taxon>Methylococcaceae</taxon>
        <taxon>Methylomonas</taxon>
    </lineage>
</organism>
<sequence>MGGKQYCNFMNFQAEHKTQNNKATTLSGFGPKSTQALVSIGIYSLDELKTHDVYDVYRQLKEQVPGTSLNFMYALVAAIEGLDWREIQKLRRTDILLRLDELGLAPK</sequence>
<evidence type="ECO:0000313" key="2">
    <source>
        <dbReference type="EMBL" id="QWF70888.1"/>
    </source>
</evidence>
<dbReference type="Proteomes" id="UP000676649">
    <property type="component" value="Chromosome"/>
</dbReference>
<dbReference type="KEGG" id="mpad:KEF85_16535"/>
<gene>
    <name evidence="2" type="ORF">KEF85_16535</name>
</gene>
<reference evidence="2" key="1">
    <citation type="submission" date="2021-04" db="EMBL/GenBank/DDBJ databases">
        <title>Draft genome sequence data of methanotrophic Methylovulum sp. strain S1L and Methylomonas sp. strain S2AM isolated from boreal lake water columns.</title>
        <authorList>
            <person name="Rissanen A.J."/>
            <person name="Mangayil R."/>
            <person name="Svenning M.M."/>
            <person name="Khanongnuch R."/>
        </authorList>
    </citation>
    <scope>NUCLEOTIDE SEQUENCE</scope>
    <source>
        <strain evidence="2">S2AM</strain>
    </source>
</reference>
<dbReference type="EMBL" id="CP073754">
    <property type="protein sequence ID" value="QWF70888.1"/>
    <property type="molecule type" value="Genomic_DNA"/>
</dbReference>
<dbReference type="Pfam" id="PF04994">
    <property type="entry name" value="TfoX_C"/>
    <property type="match status" value="1"/>
</dbReference>
<keyword evidence="3" id="KW-1185">Reference proteome</keyword>
<dbReference type="InterPro" id="IPR007077">
    <property type="entry name" value="TfoX_C"/>
</dbReference>
<protein>
    <submittedName>
        <fullName evidence="2">TfoX/Sxy family DNA transformation protein</fullName>
    </submittedName>
</protein>
<proteinExistence type="predicted"/>
<dbReference type="Gene3D" id="1.10.150.20">
    <property type="entry name" value="5' to 3' exonuclease, C-terminal subdomain"/>
    <property type="match status" value="1"/>
</dbReference>
<dbReference type="AlphaFoldDB" id="A0A975MN25"/>
<dbReference type="RefSeq" id="WP_215582381.1">
    <property type="nucleotide sequence ID" value="NZ_CP073754.1"/>
</dbReference>
<evidence type="ECO:0000259" key="1">
    <source>
        <dbReference type="Pfam" id="PF04994"/>
    </source>
</evidence>
<name>A0A975MN25_9GAMM</name>
<evidence type="ECO:0000313" key="3">
    <source>
        <dbReference type="Proteomes" id="UP000676649"/>
    </source>
</evidence>
<accession>A0A975MN25</accession>